<reference evidence="2 3" key="1">
    <citation type="journal article" date="2016" name="Int. J. Syst. Evol. Microbiol.">
        <title>Description of Comamonas sediminis sp. nov., isolated from lagoon sediments.</title>
        <authorList>
            <person name="Subhash Y."/>
            <person name="Bang J.J."/>
            <person name="You T.H."/>
            <person name="Lee S.S."/>
        </authorList>
    </citation>
    <scope>NUCLEOTIDE SEQUENCE [LARGE SCALE GENOMIC DNA]</scope>
    <source>
        <strain evidence="2 3">JCM 31169</strain>
    </source>
</reference>
<accession>A0ABV4AYT6</accession>
<evidence type="ECO:0000259" key="1">
    <source>
        <dbReference type="Pfam" id="PF03118"/>
    </source>
</evidence>
<dbReference type="Gene3D" id="1.10.150.20">
    <property type="entry name" value="5' to 3' exonuclease, C-terminal subdomain"/>
    <property type="match status" value="2"/>
</dbReference>
<dbReference type="Proteomes" id="UP001562178">
    <property type="component" value="Unassembled WGS sequence"/>
</dbReference>
<organism evidence="2 3">
    <name type="scientific">Comamonas sediminis</name>
    <dbReference type="NCBI Taxonomy" id="1783360"/>
    <lineage>
        <taxon>Bacteria</taxon>
        <taxon>Pseudomonadati</taxon>
        <taxon>Pseudomonadota</taxon>
        <taxon>Betaproteobacteria</taxon>
        <taxon>Burkholderiales</taxon>
        <taxon>Comamonadaceae</taxon>
        <taxon>Comamonas</taxon>
    </lineage>
</organism>
<evidence type="ECO:0000313" key="2">
    <source>
        <dbReference type="EMBL" id="MEY2250382.1"/>
    </source>
</evidence>
<dbReference type="RefSeq" id="WP_369459229.1">
    <property type="nucleotide sequence ID" value="NZ_JBGBDC010000002.1"/>
</dbReference>
<dbReference type="SUPFAM" id="SSF47789">
    <property type="entry name" value="C-terminal domain of RNA polymerase alpha subunit"/>
    <property type="match status" value="2"/>
</dbReference>
<feature type="domain" description="RNA polymerase alpha subunit C-terminal" evidence="1">
    <location>
        <begin position="90"/>
        <end position="130"/>
    </location>
</feature>
<dbReference type="EMBL" id="JBGBDC010000002">
    <property type="protein sequence ID" value="MEY2250382.1"/>
    <property type="molecule type" value="Genomic_DNA"/>
</dbReference>
<name>A0ABV4AYT6_9BURK</name>
<dbReference type="Pfam" id="PF03118">
    <property type="entry name" value="RNA_pol_A_CTD"/>
    <property type="match status" value="1"/>
</dbReference>
<proteinExistence type="predicted"/>
<sequence>MSEVTQTETPLDDLLPLRVKALLQKNGIHTVEDVRKAYPHQLLKIWGMGMLRFKQIEAVLFPGESFTPTRVYSPLPHIKGSSLNGTISPAAVRALARGGITTVDQLLAAERKDLMNIKGLGVLKLREIESVFPRITD</sequence>
<comment type="caution">
    <text evidence="2">The sequence shown here is derived from an EMBL/GenBank/DDBJ whole genome shotgun (WGS) entry which is preliminary data.</text>
</comment>
<dbReference type="InterPro" id="IPR011260">
    <property type="entry name" value="RNAP_asu_C"/>
</dbReference>
<keyword evidence="3" id="KW-1185">Reference proteome</keyword>
<evidence type="ECO:0000313" key="3">
    <source>
        <dbReference type="Proteomes" id="UP001562178"/>
    </source>
</evidence>
<gene>
    <name evidence="2" type="ORF">AB7A72_05160</name>
</gene>
<protein>
    <submittedName>
        <fullName evidence="2">Helix-hairpin-helix domain-containing protein</fullName>
    </submittedName>
</protein>